<accession>A0A8T1U718</accession>
<dbReference type="EMBL" id="JAENGZ010000760">
    <property type="protein sequence ID" value="KAG6954232.1"/>
    <property type="molecule type" value="Genomic_DNA"/>
</dbReference>
<comment type="caution">
    <text evidence="1">The sequence shown here is derived from an EMBL/GenBank/DDBJ whole genome shotgun (WGS) entry which is preliminary data.</text>
</comment>
<organism evidence="1 2">
    <name type="scientific">Phytophthora cactorum</name>
    <dbReference type="NCBI Taxonomy" id="29920"/>
    <lineage>
        <taxon>Eukaryota</taxon>
        <taxon>Sar</taxon>
        <taxon>Stramenopiles</taxon>
        <taxon>Oomycota</taxon>
        <taxon>Peronosporomycetes</taxon>
        <taxon>Peronosporales</taxon>
        <taxon>Peronosporaceae</taxon>
        <taxon>Phytophthora</taxon>
    </lineage>
</organism>
<gene>
    <name evidence="1" type="ORF">JG687_00011913</name>
</gene>
<proteinExistence type="predicted"/>
<dbReference type="OrthoDB" id="112346at2759"/>
<name>A0A8T1U718_9STRA</name>
<dbReference type="Proteomes" id="UP000688947">
    <property type="component" value="Unassembled WGS sequence"/>
</dbReference>
<reference evidence="1" key="1">
    <citation type="submission" date="2021-01" db="EMBL/GenBank/DDBJ databases">
        <title>Phytophthora aleatoria, a newly-described species from Pinus radiata is distinct from Phytophthora cactorum isolates based on comparative genomics.</title>
        <authorList>
            <person name="Mcdougal R."/>
            <person name="Panda P."/>
            <person name="Williams N."/>
            <person name="Studholme D.J."/>
        </authorList>
    </citation>
    <scope>NUCLEOTIDE SEQUENCE</scope>
    <source>
        <strain evidence="1">NZFS 3830</strain>
    </source>
</reference>
<sequence length="146" mass="17190">MEGIDGIKMTEDVDLLAFWPGYGYATFDQLVGMNRIQEARHRQTLVMRTVKWIDEVEWRIQDLRKPFEDSPSCRQVGIQKLRRGNQPWNEPRAGRHARRASAVRFHVTVGTQRRIPGLGGYQSFFPRRLLTGAKATHRRWSWRRQS</sequence>
<evidence type="ECO:0000313" key="2">
    <source>
        <dbReference type="Proteomes" id="UP000688947"/>
    </source>
</evidence>
<evidence type="ECO:0000313" key="1">
    <source>
        <dbReference type="EMBL" id="KAG6954232.1"/>
    </source>
</evidence>
<protein>
    <submittedName>
        <fullName evidence="1">Uncharacterized protein</fullName>
    </submittedName>
</protein>
<dbReference type="AlphaFoldDB" id="A0A8T1U718"/>
<dbReference type="VEuPathDB" id="FungiDB:PC110_g17000"/>